<dbReference type="Pfam" id="PF13041">
    <property type="entry name" value="PPR_2"/>
    <property type="match status" value="3"/>
</dbReference>
<protein>
    <submittedName>
        <fullName evidence="4">Pentatricopeptide repeat-containing protein</fullName>
    </submittedName>
</protein>
<proteinExistence type="predicted"/>
<name>A0AAV8C486_9POAL</name>
<comment type="caution">
    <text evidence="4">The sequence shown here is derived from an EMBL/GenBank/DDBJ whole genome shotgun (WGS) entry which is preliminary data.</text>
</comment>
<dbReference type="InterPro" id="IPR002885">
    <property type="entry name" value="PPR_rpt"/>
</dbReference>
<feature type="repeat" description="PPR" evidence="3">
    <location>
        <begin position="580"/>
        <end position="610"/>
    </location>
</feature>
<accession>A0AAV8C486</accession>
<dbReference type="PANTHER" id="PTHR47926">
    <property type="entry name" value="PENTATRICOPEPTIDE REPEAT-CONTAINING PROTEIN"/>
    <property type="match status" value="1"/>
</dbReference>
<keyword evidence="1" id="KW-0677">Repeat</keyword>
<feature type="repeat" description="PPR" evidence="3">
    <location>
        <begin position="347"/>
        <end position="381"/>
    </location>
</feature>
<evidence type="ECO:0000313" key="5">
    <source>
        <dbReference type="Proteomes" id="UP001140206"/>
    </source>
</evidence>
<dbReference type="InterPro" id="IPR046848">
    <property type="entry name" value="E_motif"/>
</dbReference>
<dbReference type="InterPro" id="IPR046960">
    <property type="entry name" value="PPR_At4g14850-like_plant"/>
</dbReference>
<dbReference type="Pfam" id="PF01535">
    <property type="entry name" value="PPR"/>
    <property type="match status" value="3"/>
</dbReference>
<dbReference type="InterPro" id="IPR011990">
    <property type="entry name" value="TPR-like_helical_dom_sf"/>
</dbReference>
<dbReference type="EMBL" id="JAMFTS010000005">
    <property type="protein sequence ID" value="KAJ4750306.1"/>
    <property type="molecule type" value="Genomic_DNA"/>
</dbReference>
<dbReference type="Proteomes" id="UP001140206">
    <property type="component" value="Chromosome 5"/>
</dbReference>
<evidence type="ECO:0000256" key="1">
    <source>
        <dbReference type="ARBA" id="ARBA00022737"/>
    </source>
</evidence>
<keyword evidence="5" id="KW-1185">Reference proteome</keyword>
<dbReference type="PANTHER" id="PTHR47926:SF342">
    <property type="entry name" value="TETRATRICOPEPTIDE-LIKE HELICAL DOMAIN-CONTAINING PROTEIN-RELATED"/>
    <property type="match status" value="1"/>
</dbReference>
<dbReference type="NCBIfam" id="TIGR00756">
    <property type="entry name" value="PPR"/>
    <property type="match status" value="3"/>
</dbReference>
<dbReference type="Gene3D" id="1.25.40.10">
    <property type="entry name" value="Tetratricopeptide repeat domain"/>
    <property type="match status" value="5"/>
</dbReference>
<dbReference type="GO" id="GO:0009451">
    <property type="term" value="P:RNA modification"/>
    <property type="evidence" value="ECO:0007669"/>
    <property type="project" value="InterPro"/>
</dbReference>
<dbReference type="AlphaFoldDB" id="A0AAV8C486"/>
<sequence length="720" mass="79450">MKLFPLFSLRSIVPVIKSAIENKSLSLGESLHAYLTKAGLSHELHACNHLLELYASFSGNPNLSLEFLKHLYQAGIQPNKYVLSSSILACCKLNSLNLGQQLHAQAIISGNGRELFVSTALIDMYSKIGYIEPATRVFHSCSIKDAVMITSLISSYVTFGAHEAALILFVESLRDLTFRPTEFTFSILVKACLDMEKETGELIHGFIVKSGVESCPFVGTSLLDFYAMSEDVESMQKVFDGVLYVDIALYNALIGGYSKNRLNEVALGCLNNINFIGLRPNEGTFSSIINACTELKSLSIGAMVHGLVEKTSFRQKLVVNNALIDMYMKFGTVGDACKVFYAMPVRNTIVYNTMIFGHGQNSNFDESMVLYNNMRHEGLSSDLATFVALASSCSGHEWSVLAHAIRYGFGINTMVENAMLDSLLRSNAIKDGMEFFKKLETKTAVSWTTIISGLANTSFNLDSVNLFKTMHCMGILPNGFTFSSVLKSCSNLADINLGRSIHGAIVKCGSRCAFTTCALIDMYTKCGTLEESNRLFDTIDSDDKNLVHWNAMITGLSRNGYGCEALELYAEMVRQNVVPDCVTFVSLLSACSRCGLLEAGIRLFDEMRCKFGIWPSIEHFACMVDLYGRAGFLDQALDLINSMPLNPDSSIWNIFFGACNIHGNLELAKFAMKKVNGIEANNYQTNVLMCNIFSKSGKWGDAQKARRYGPVKEPGLSWVM</sequence>
<feature type="repeat" description="PPR" evidence="3">
    <location>
        <begin position="545"/>
        <end position="579"/>
    </location>
</feature>
<dbReference type="FunFam" id="1.25.40.10:FF:000090">
    <property type="entry name" value="Pentatricopeptide repeat-containing protein, chloroplastic"/>
    <property type="match status" value="1"/>
</dbReference>
<dbReference type="PROSITE" id="PS51375">
    <property type="entry name" value="PPR"/>
    <property type="match status" value="3"/>
</dbReference>
<keyword evidence="2" id="KW-0809">Transit peptide</keyword>
<evidence type="ECO:0000313" key="4">
    <source>
        <dbReference type="EMBL" id="KAJ4750306.1"/>
    </source>
</evidence>
<reference evidence="4" key="1">
    <citation type="submission" date="2022-08" db="EMBL/GenBank/DDBJ databases">
        <authorList>
            <person name="Marques A."/>
        </authorList>
    </citation>
    <scope>NUCLEOTIDE SEQUENCE</scope>
    <source>
        <strain evidence="4">RhyPub2mFocal</strain>
        <tissue evidence="4">Leaves</tissue>
    </source>
</reference>
<organism evidence="4 5">
    <name type="scientific">Rhynchospora pubera</name>
    <dbReference type="NCBI Taxonomy" id="906938"/>
    <lineage>
        <taxon>Eukaryota</taxon>
        <taxon>Viridiplantae</taxon>
        <taxon>Streptophyta</taxon>
        <taxon>Embryophyta</taxon>
        <taxon>Tracheophyta</taxon>
        <taxon>Spermatophyta</taxon>
        <taxon>Magnoliopsida</taxon>
        <taxon>Liliopsida</taxon>
        <taxon>Poales</taxon>
        <taxon>Cyperaceae</taxon>
        <taxon>Cyperoideae</taxon>
        <taxon>Rhynchosporeae</taxon>
        <taxon>Rhynchospora</taxon>
    </lineage>
</organism>
<dbReference type="Pfam" id="PF20431">
    <property type="entry name" value="E_motif"/>
    <property type="match status" value="1"/>
</dbReference>
<gene>
    <name evidence="4" type="ORF">LUZ62_084711</name>
</gene>
<evidence type="ECO:0000256" key="2">
    <source>
        <dbReference type="ARBA" id="ARBA00022946"/>
    </source>
</evidence>
<dbReference type="FunFam" id="1.25.40.10:FF:000475">
    <property type="entry name" value="Pentatricopeptide repeat-containing protein At5g40410, mitochondrial"/>
    <property type="match status" value="1"/>
</dbReference>
<dbReference type="GO" id="GO:0003723">
    <property type="term" value="F:RNA binding"/>
    <property type="evidence" value="ECO:0007669"/>
    <property type="project" value="InterPro"/>
</dbReference>
<evidence type="ECO:0000256" key="3">
    <source>
        <dbReference type="PROSITE-ProRule" id="PRU00708"/>
    </source>
</evidence>